<gene>
    <name evidence="1" type="ORF">TNIN_168661</name>
</gene>
<name>A0A8X6JRN5_9ARAC</name>
<sequence length="107" mass="12316">MNTTFLVVYELIKNLSWFCTVDFLPELSSDHNPIKLNFSNTSKFELSPPQLNTNWSIFTKNVGNYDNFDLPTANSTHEIDSQVRNLLNESLDAHKKREGSKLINHSE</sequence>
<proteinExistence type="predicted"/>
<organism evidence="1 2">
    <name type="scientific">Trichonephila inaurata madagascariensis</name>
    <dbReference type="NCBI Taxonomy" id="2747483"/>
    <lineage>
        <taxon>Eukaryota</taxon>
        <taxon>Metazoa</taxon>
        <taxon>Ecdysozoa</taxon>
        <taxon>Arthropoda</taxon>
        <taxon>Chelicerata</taxon>
        <taxon>Arachnida</taxon>
        <taxon>Araneae</taxon>
        <taxon>Araneomorphae</taxon>
        <taxon>Entelegynae</taxon>
        <taxon>Araneoidea</taxon>
        <taxon>Nephilidae</taxon>
        <taxon>Trichonephila</taxon>
        <taxon>Trichonephila inaurata</taxon>
    </lineage>
</organism>
<reference evidence="1" key="1">
    <citation type="submission" date="2020-08" db="EMBL/GenBank/DDBJ databases">
        <title>Multicomponent nature underlies the extraordinary mechanical properties of spider dragline silk.</title>
        <authorList>
            <person name="Kono N."/>
            <person name="Nakamura H."/>
            <person name="Mori M."/>
            <person name="Yoshida Y."/>
            <person name="Ohtoshi R."/>
            <person name="Malay A.D."/>
            <person name="Moran D.A.P."/>
            <person name="Tomita M."/>
            <person name="Numata K."/>
            <person name="Arakawa K."/>
        </authorList>
    </citation>
    <scope>NUCLEOTIDE SEQUENCE</scope>
</reference>
<comment type="caution">
    <text evidence="1">The sequence shown here is derived from an EMBL/GenBank/DDBJ whole genome shotgun (WGS) entry which is preliminary data.</text>
</comment>
<dbReference type="EMBL" id="BMAV01024329">
    <property type="protein sequence ID" value="GFS32226.1"/>
    <property type="molecule type" value="Genomic_DNA"/>
</dbReference>
<evidence type="ECO:0000313" key="2">
    <source>
        <dbReference type="Proteomes" id="UP000886998"/>
    </source>
</evidence>
<dbReference type="AlphaFoldDB" id="A0A8X6JRN5"/>
<keyword evidence="2" id="KW-1185">Reference proteome</keyword>
<accession>A0A8X6JRN5</accession>
<dbReference type="Proteomes" id="UP000886998">
    <property type="component" value="Unassembled WGS sequence"/>
</dbReference>
<evidence type="ECO:0000313" key="1">
    <source>
        <dbReference type="EMBL" id="GFS32226.1"/>
    </source>
</evidence>
<protein>
    <submittedName>
        <fullName evidence="1">Uncharacterized protein</fullName>
    </submittedName>
</protein>
<dbReference type="OrthoDB" id="6593055at2759"/>